<dbReference type="Pfam" id="PF00271">
    <property type="entry name" value="Helicase_C"/>
    <property type="match status" value="1"/>
</dbReference>
<evidence type="ECO:0000256" key="2">
    <source>
        <dbReference type="ARBA" id="ARBA00001947"/>
    </source>
</evidence>
<dbReference type="GO" id="GO:0030894">
    <property type="term" value="C:replisome"/>
    <property type="evidence" value="ECO:0007669"/>
    <property type="project" value="TreeGrafter"/>
</dbReference>
<dbReference type="SUPFAM" id="SSF46785">
    <property type="entry name" value="Winged helix' DNA-binding domain"/>
    <property type="match status" value="1"/>
</dbReference>
<evidence type="ECO:0000256" key="13">
    <source>
        <dbReference type="ARBA" id="ARBA00023204"/>
    </source>
</evidence>
<dbReference type="InterPro" id="IPR001650">
    <property type="entry name" value="Helicase_C-like"/>
</dbReference>
<evidence type="ECO:0000256" key="15">
    <source>
        <dbReference type="ARBA" id="ARBA00034617"/>
    </source>
</evidence>
<gene>
    <name evidence="20" type="primary">recQ</name>
    <name evidence="20" type="ORF">DXX94_11960</name>
</gene>
<dbReference type="PANTHER" id="PTHR13710">
    <property type="entry name" value="DNA HELICASE RECQ FAMILY MEMBER"/>
    <property type="match status" value="1"/>
</dbReference>
<dbReference type="InterPro" id="IPR006293">
    <property type="entry name" value="DNA_helicase_ATP-dep_RecQ_bac"/>
</dbReference>
<comment type="caution">
    <text evidence="20">The sequence shown here is derived from an EMBL/GenBank/DDBJ whole genome shotgun (WGS) entry which is preliminary data.</text>
</comment>
<keyword evidence="4" id="KW-0479">Metal-binding</keyword>
<dbReference type="InterPro" id="IPR011545">
    <property type="entry name" value="DEAD/DEAH_box_helicase_dom"/>
</dbReference>
<dbReference type="SMART" id="SM00956">
    <property type="entry name" value="RQC"/>
    <property type="match status" value="1"/>
</dbReference>
<dbReference type="FunFam" id="3.40.50.300:FF:000296">
    <property type="entry name" value="ATP-dependent DNA helicase RecQ"/>
    <property type="match status" value="1"/>
</dbReference>
<dbReference type="Pfam" id="PF00270">
    <property type="entry name" value="DEAD"/>
    <property type="match status" value="1"/>
</dbReference>
<evidence type="ECO:0000256" key="1">
    <source>
        <dbReference type="ARBA" id="ARBA00001946"/>
    </source>
</evidence>
<dbReference type="Proteomes" id="UP000256899">
    <property type="component" value="Unassembled WGS sequence"/>
</dbReference>
<dbReference type="NCBIfam" id="TIGR00614">
    <property type="entry name" value="recQ_fam"/>
    <property type="match status" value="1"/>
</dbReference>
<dbReference type="GO" id="GO:0006310">
    <property type="term" value="P:DNA recombination"/>
    <property type="evidence" value="ECO:0007669"/>
    <property type="project" value="UniProtKB-UniRule"/>
</dbReference>
<organism evidence="20 21">
    <name type="scientific">Thalassotalea euphylliae</name>
    <dbReference type="NCBI Taxonomy" id="1655234"/>
    <lineage>
        <taxon>Bacteria</taxon>
        <taxon>Pseudomonadati</taxon>
        <taxon>Pseudomonadota</taxon>
        <taxon>Gammaproteobacteria</taxon>
        <taxon>Alteromonadales</taxon>
        <taxon>Colwelliaceae</taxon>
        <taxon>Thalassotalea</taxon>
    </lineage>
</organism>
<evidence type="ECO:0000256" key="14">
    <source>
        <dbReference type="ARBA" id="ARBA00023235"/>
    </source>
</evidence>
<dbReference type="EMBL" id="QUOT01000001">
    <property type="protein sequence ID" value="REL32705.1"/>
    <property type="molecule type" value="Genomic_DNA"/>
</dbReference>
<dbReference type="SMART" id="SM00341">
    <property type="entry name" value="HRDC"/>
    <property type="match status" value="1"/>
</dbReference>
<dbReference type="InterPro" id="IPR002121">
    <property type="entry name" value="HRDC_dom"/>
</dbReference>
<dbReference type="GO" id="GO:0005737">
    <property type="term" value="C:cytoplasm"/>
    <property type="evidence" value="ECO:0007669"/>
    <property type="project" value="TreeGrafter"/>
</dbReference>
<dbReference type="InterPro" id="IPR032284">
    <property type="entry name" value="RecQ_Zn-bd"/>
</dbReference>
<dbReference type="InterPro" id="IPR036390">
    <property type="entry name" value="WH_DNA-bd_sf"/>
</dbReference>
<dbReference type="InterPro" id="IPR036388">
    <property type="entry name" value="WH-like_DNA-bd_sf"/>
</dbReference>
<keyword evidence="11" id="KW-0238">DNA-binding</keyword>
<dbReference type="Pfam" id="PF00570">
    <property type="entry name" value="HRDC"/>
    <property type="match status" value="1"/>
</dbReference>
<dbReference type="InterPro" id="IPR004589">
    <property type="entry name" value="DNA_helicase_ATP-dep_RecQ"/>
</dbReference>
<dbReference type="InterPro" id="IPR010997">
    <property type="entry name" value="HRDC-like_sf"/>
</dbReference>
<dbReference type="InterPro" id="IPR018982">
    <property type="entry name" value="RQC_domain"/>
</dbReference>
<dbReference type="SMART" id="SM00490">
    <property type="entry name" value="HELICc"/>
    <property type="match status" value="1"/>
</dbReference>
<evidence type="ECO:0000256" key="10">
    <source>
        <dbReference type="ARBA" id="ARBA00022840"/>
    </source>
</evidence>
<keyword evidence="7 20" id="KW-0378">Hydrolase</keyword>
<dbReference type="GO" id="GO:0006260">
    <property type="term" value="P:DNA replication"/>
    <property type="evidence" value="ECO:0007669"/>
    <property type="project" value="InterPro"/>
</dbReference>
<evidence type="ECO:0000259" key="18">
    <source>
        <dbReference type="PROSITE" id="PS51192"/>
    </source>
</evidence>
<dbReference type="InterPro" id="IPR044876">
    <property type="entry name" value="HRDC_dom_sf"/>
</dbReference>
<evidence type="ECO:0000259" key="17">
    <source>
        <dbReference type="PROSITE" id="PS50967"/>
    </source>
</evidence>
<evidence type="ECO:0000256" key="6">
    <source>
        <dbReference type="ARBA" id="ARBA00022763"/>
    </source>
</evidence>
<dbReference type="CDD" id="cd17920">
    <property type="entry name" value="DEXHc_RecQ"/>
    <property type="match status" value="1"/>
</dbReference>
<protein>
    <recommendedName>
        <fullName evidence="16">DNA helicase RecQ</fullName>
        <ecNumber evidence="16">5.6.2.4</ecNumber>
    </recommendedName>
</protein>
<reference evidence="21" key="1">
    <citation type="submission" date="2018-08" db="EMBL/GenBank/DDBJ databases">
        <title>Thalassotalea euphylliae genome.</title>
        <authorList>
            <person name="Summers S."/>
            <person name="Rice S.A."/>
            <person name="Freckelton M.L."/>
            <person name="Nedved B.T."/>
            <person name="Hadfield M.G."/>
        </authorList>
    </citation>
    <scope>NUCLEOTIDE SEQUENCE [LARGE SCALE GENOMIC DNA]</scope>
    <source>
        <strain evidence="21">H3</strain>
    </source>
</reference>
<evidence type="ECO:0000256" key="3">
    <source>
        <dbReference type="ARBA" id="ARBA00005446"/>
    </source>
</evidence>
<evidence type="ECO:0000313" key="21">
    <source>
        <dbReference type="Proteomes" id="UP000256899"/>
    </source>
</evidence>
<comment type="catalytic activity">
    <reaction evidence="15">
        <text>Couples ATP hydrolysis with the unwinding of duplex DNA by translocating in the 3'-5' direction.</text>
        <dbReference type="EC" id="5.6.2.4"/>
    </reaction>
</comment>
<dbReference type="PANTHER" id="PTHR13710:SF105">
    <property type="entry name" value="ATP-DEPENDENT DNA HELICASE Q1"/>
    <property type="match status" value="1"/>
</dbReference>
<evidence type="ECO:0000313" key="20">
    <source>
        <dbReference type="EMBL" id="REL32705.1"/>
    </source>
</evidence>
<feature type="domain" description="Helicase ATP-binding" evidence="18">
    <location>
        <begin position="28"/>
        <end position="196"/>
    </location>
</feature>
<evidence type="ECO:0000256" key="4">
    <source>
        <dbReference type="ARBA" id="ARBA00022723"/>
    </source>
</evidence>
<keyword evidence="8 20" id="KW-0347">Helicase</keyword>
<dbReference type="GO" id="GO:0006281">
    <property type="term" value="P:DNA repair"/>
    <property type="evidence" value="ECO:0007669"/>
    <property type="project" value="UniProtKB-KW"/>
</dbReference>
<dbReference type="GO" id="GO:0016787">
    <property type="term" value="F:hydrolase activity"/>
    <property type="evidence" value="ECO:0007669"/>
    <property type="project" value="UniProtKB-KW"/>
</dbReference>
<dbReference type="InterPro" id="IPR014001">
    <property type="entry name" value="Helicase_ATP-bd"/>
</dbReference>
<evidence type="ECO:0000256" key="11">
    <source>
        <dbReference type="ARBA" id="ARBA00023125"/>
    </source>
</evidence>
<name>A0A3E0U9J2_9GAMM</name>
<dbReference type="Pfam" id="PF09382">
    <property type="entry name" value="RQC"/>
    <property type="match status" value="1"/>
</dbReference>
<keyword evidence="13" id="KW-0234">DNA repair</keyword>
<dbReference type="GO" id="GO:0046872">
    <property type="term" value="F:metal ion binding"/>
    <property type="evidence" value="ECO:0007669"/>
    <property type="project" value="UniProtKB-KW"/>
</dbReference>
<dbReference type="Gene3D" id="1.10.150.80">
    <property type="entry name" value="HRDC domain"/>
    <property type="match status" value="1"/>
</dbReference>
<dbReference type="GO" id="GO:0003677">
    <property type="term" value="F:DNA binding"/>
    <property type="evidence" value="ECO:0007669"/>
    <property type="project" value="UniProtKB-KW"/>
</dbReference>
<keyword evidence="14" id="KW-0413">Isomerase</keyword>
<dbReference type="GO" id="GO:0009378">
    <property type="term" value="F:four-way junction helicase activity"/>
    <property type="evidence" value="ECO:0007669"/>
    <property type="project" value="TreeGrafter"/>
</dbReference>
<dbReference type="GO" id="GO:0005524">
    <property type="term" value="F:ATP binding"/>
    <property type="evidence" value="ECO:0007669"/>
    <property type="project" value="UniProtKB-KW"/>
</dbReference>
<comment type="cofactor">
    <cofactor evidence="2">
        <name>Zn(2+)</name>
        <dbReference type="ChEBI" id="CHEBI:29105"/>
    </cofactor>
</comment>
<evidence type="ECO:0000256" key="9">
    <source>
        <dbReference type="ARBA" id="ARBA00022833"/>
    </source>
</evidence>
<comment type="cofactor">
    <cofactor evidence="1">
        <name>Mg(2+)</name>
        <dbReference type="ChEBI" id="CHEBI:18420"/>
    </cofactor>
</comment>
<dbReference type="PROSITE" id="PS50967">
    <property type="entry name" value="HRDC"/>
    <property type="match status" value="1"/>
</dbReference>
<comment type="similarity">
    <text evidence="3">Belongs to the helicase family. RecQ subfamily.</text>
</comment>
<accession>A0A3E0U9J2</accession>
<evidence type="ECO:0000256" key="5">
    <source>
        <dbReference type="ARBA" id="ARBA00022741"/>
    </source>
</evidence>
<evidence type="ECO:0000256" key="16">
    <source>
        <dbReference type="NCBIfam" id="TIGR01389"/>
    </source>
</evidence>
<keyword evidence="21" id="KW-1185">Reference proteome</keyword>
<feature type="domain" description="HRDC" evidence="17">
    <location>
        <begin position="522"/>
        <end position="598"/>
    </location>
</feature>
<feature type="domain" description="Helicase C-terminal" evidence="19">
    <location>
        <begin position="217"/>
        <end position="365"/>
    </location>
</feature>
<dbReference type="SMART" id="SM00487">
    <property type="entry name" value="DEXDc"/>
    <property type="match status" value="1"/>
</dbReference>
<proteinExistence type="inferred from homology"/>
<evidence type="ECO:0000256" key="12">
    <source>
        <dbReference type="ARBA" id="ARBA00023172"/>
    </source>
</evidence>
<dbReference type="EC" id="5.6.2.4" evidence="16"/>
<evidence type="ECO:0000256" key="8">
    <source>
        <dbReference type="ARBA" id="ARBA00022806"/>
    </source>
</evidence>
<dbReference type="GO" id="GO:0043590">
    <property type="term" value="C:bacterial nucleoid"/>
    <property type="evidence" value="ECO:0007669"/>
    <property type="project" value="TreeGrafter"/>
</dbReference>
<dbReference type="SUPFAM" id="SSF47819">
    <property type="entry name" value="HRDC-like"/>
    <property type="match status" value="1"/>
</dbReference>
<keyword evidence="10" id="KW-0067">ATP-binding</keyword>
<keyword evidence="9" id="KW-0862">Zinc</keyword>
<evidence type="ECO:0000259" key="19">
    <source>
        <dbReference type="PROSITE" id="PS51194"/>
    </source>
</evidence>
<dbReference type="PROSITE" id="PS51194">
    <property type="entry name" value="HELICASE_CTER"/>
    <property type="match status" value="1"/>
</dbReference>
<dbReference type="InterPro" id="IPR027417">
    <property type="entry name" value="P-loop_NTPase"/>
</dbReference>
<dbReference type="PROSITE" id="PS51192">
    <property type="entry name" value="HELICASE_ATP_BIND_1"/>
    <property type="match status" value="1"/>
</dbReference>
<dbReference type="FunFam" id="1.10.10.10:FF:000175">
    <property type="entry name" value="ATP-dependent DNA helicase RecQ"/>
    <property type="match status" value="1"/>
</dbReference>
<dbReference type="GO" id="GO:0009432">
    <property type="term" value="P:SOS response"/>
    <property type="evidence" value="ECO:0007669"/>
    <property type="project" value="UniProtKB-UniRule"/>
</dbReference>
<dbReference type="GO" id="GO:0043138">
    <property type="term" value="F:3'-5' DNA helicase activity"/>
    <property type="evidence" value="ECO:0007669"/>
    <property type="project" value="UniProtKB-EC"/>
</dbReference>
<dbReference type="NCBIfam" id="TIGR01389">
    <property type="entry name" value="recQ"/>
    <property type="match status" value="1"/>
</dbReference>
<dbReference type="FunFam" id="3.40.50.300:FF:000156">
    <property type="entry name" value="ATP-dependent DNA helicase recQ"/>
    <property type="match status" value="1"/>
</dbReference>
<dbReference type="SUPFAM" id="SSF52540">
    <property type="entry name" value="P-loop containing nucleoside triphosphate hydrolases"/>
    <property type="match status" value="1"/>
</dbReference>
<dbReference type="AlphaFoldDB" id="A0A3E0U9J2"/>
<dbReference type="Gene3D" id="3.40.50.300">
    <property type="entry name" value="P-loop containing nucleotide triphosphate hydrolases"/>
    <property type="match status" value="2"/>
</dbReference>
<keyword evidence="6" id="KW-0227">DNA damage</keyword>
<dbReference type="Gene3D" id="1.10.10.10">
    <property type="entry name" value="Winged helix-like DNA-binding domain superfamily/Winged helix DNA-binding domain"/>
    <property type="match status" value="1"/>
</dbReference>
<evidence type="ECO:0000256" key="7">
    <source>
        <dbReference type="ARBA" id="ARBA00022801"/>
    </source>
</evidence>
<sequence length="598" mass="67298">MAPQASLLDSLKHHFGYTSFRDGQADVIEQVMSGRDCLVLMPTGGGKSMCYQLPATLFDGITIVVSPLISLMKDQVDGLTRQGISAAFVNSSQSQAEVNDIFQRLAAGQIRLLYVAPERLTQHYFLQGIASLPIRLFAIDEAHCISQWGHDFRRAYTQLGCLKRHFPHIPVMALTATADVTTRKDILEQLGLHNPYVHLDSFDRPNIRFTLAEKYNGQKQILSYIKQRKDDAGIIYCSSRWQVEKLSKFLGASGINCAAYHAGLETEIRAYVQDGFTKDNIQIVVATVAFGLGINKPNVRYVAHFEPPRTIESYYQEIGRAGRDGLPAEALFLCDEQDISRMKKRIAEHEDEQRAKVEMQRFQAMTDFVDAQTCRRQVVLNYFAEFTKTRCGNCDICLDPPSEFDATEVAQKVLSCVYRIEQKGDVQYVVTVLRGQVTPLIQKHGHEKVSTFGLGKDKTPSYWFSVIRQLIHLGYLQQDIAQHSALKLTEAARSVLTAQETLMLASPRLQRASYWQQNTATKQYDRKLFGKLRSLRKEIADAEDVAPFIVFNDATLAELARIQPRSQAQMLSVSGIGDTKLARYGEPFLSLINAHLGD</sequence>
<dbReference type="FunFam" id="1.10.150.80:FF:000002">
    <property type="entry name" value="ATP-dependent DNA helicase RecQ"/>
    <property type="match status" value="1"/>
</dbReference>
<keyword evidence="12" id="KW-0233">DNA recombination</keyword>
<dbReference type="Pfam" id="PF16124">
    <property type="entry name" value="RecQ_Zn_bind"/>
    <property type="match status" value="1"/>
</dbReference>
<keyword evidence="5" id="KW-0547">Nucleotide-binding</keyword>